<dbReference type="Gene3D" id="3.40.50.300">
    <property type="entry name" value="P-loop containing nucleotide triphosphate hydrolases"/>
    <property type="match status" value="1"/>
</dbReference>
<dbReference type="SUPFAM" id="SSF52540">
    <property type="entry name" value="P-loop containing nucleoside triphosphate hydrolases"/>
    <property type="match status" value="1"/>
</dbReference>
<comment type="caution">
    <text evidence="1">The sequence shown here is derived from an EMBL/GenBank/DDBJ whole genome shotgun (WGS) entry which is preliminary data.</text>
</comment>
<protein>
    <submittedName>
        <fullName evidence="1">Toxin</fullName>
    </submittedName>
</protein>
<dbReference type="InterPro" id="IPR052922">
    <property type="entry name" value="Cytidylate_Kinase-2"/>
</dbReference>
<dbReference type="InterPro" id="IPR027417">
    <property type="entry name" value="P-loop_NTPase"/>
</dbReference>
<dbReference type="PANTHER" id="PTHR37816:SF1">
    <property type="entry name" value="TOXIN"/>
    <property type="match status" value="1"/>
</dbReference>
<evidence type="ECO:0000313" key="1">
    <source>
        <dbReference type="EMBL" id="RRS04507.1"/>
    </source>
</evidence>
<dbReference type="PANTHER" id="PTHR37816">
    <property type="entry name" value="YALI0E33011P"/>
    <property type="match status" value="1"/>
</dbReference>
<organism evidence="1 2">
    <name type="scientific">Aquabacterium soli</name>
    <dbReference type="NCBI Taxonomy" id="2493092"/>
    <lineage>
        <taxon>Bacteria</taxon>
        <taxon>Pseudomonadati</taxon>
        <taxon>Pseudomonadota</taxon>
        <taxon>Betaproteobacteria</taxon>
        <taxon>Burkholderiales</taxon>
        <taxon>Aquabacterium</taxon>
    </lineage>
</organism>
<name>A0A3R8T5D5_9BURK</name>
<dbReference type="AlphaFoldDB" id="A0A3R8T5D5"/>
<proteinExistence type="predicted"/>
<dbReference type="EMBL" id="RSED01000006">
    <property type="protein sequence ID" value="RRS04507.1"/>
    <property type="molecule type" value="Genomic_DNA"/>
</dbReference>
<dbReference type="Proteomes" id="UP000269265">
    <property type="component" value="Unassembled WGS sequence"/>
</dbReference>
<reference evidence="1 2" key="1">
    <citation type="submission" date="2018-12" db="EMBL/GenBank/DDBJ databases">
        <title>The whole draft genome of Aquabacterium sp. SJQ9.</title>
        <authorList>
            <person name="Sun L."/>
            <person name="Gao X."/>
            <person name="Chen W."/>
            <person name="Huang K."/>
        </authorList>
    </citation>
    <scope>NUCLEOTIDE SEQUENCE [LARGE SCALE GENOMIC DNA]</scope>
    <source>
        <strain evidence="1 2">SJQ9</strain>
    </source>
</reference>
<accession>A0A3R8T5D5</accession>
<gene>
    <name evidence="1" type="ORF">EIP75_08725</name>
</gene>
<keyword evidence="2" id="KW-1185">Reference proteome</keyword>
<evidence type="ECO:0000313" key="2">
    <source>
        <dbReference type="Proteomes" id="UP000269265"/>
    </source>
</evidence>
<sequence>MILPSRCASRVVIVGSSCAGKTTFAQALAQARSCVCVDLDDLFWGPDWTPQPQAEFLRSVAQAATGDTWVVAGNYGTARDILWSRTTTVVWLNFSLPLLLWRGVRRTVKRVVSRQELFQGNRESFRRAFLSRESILWWIVSTHGRRRLEFERLRASGHFPQIEWMEARNPTEAAAILQALQQGPSGDAPF</sequence>
<dbReference type="RefSeq" id="WP_125242881.1">
    <property type="nucleotide sequence ID" value="NZ_RSED01000006.1"/>
</dbReference>
<dbReference type="OrthoDB" id="5296079at2"/>